<sequence>MSDVNLSSSAVTAKDSKFFYGWKIVFVAMLCQGMSLGLFSSAYSFYIPILENEFGASRSQSSMGLSVLMLLVSIVAIFFSKAIDKGAVKAVMAGGVIIASVGLVAVSLSDSLFMMALWFWLLCGSGLAMYGAMPSAALVNNWFDKKRSIALGIGQTGMSFAGFCIPFIIVLLINSIGWRMALVAIAAVLLILVLPIILKFVVKHPQDMGLKPDGNPDYVPVPTQSDALGDVFSDRFFWIVVAIFSLIYTSSTTITMNMIAFAGSLSISPEDGALLVSAIAGVAFFGKLFFGWLNTHWGSKVVLLIIVSALGIGWTVMITSQGFYELLGGIIIYSFAFGGSIPLQATLIADRFGSHRFARVYGVNSLLMMPVFAVIPPLVGVIYDQSNSYVTMLQPFIAGFVLCFILVLALPKKPA</sequence>
<comment type="caution">
    <text evidence="6">The sequence shown here is derived from an EMBL/GenBank/DDBJ whole genome shotgun (WGS) entry which is preliminary data.</text>
</comment>
<evidence type="ECO:0000313" key="6">
    <source>
        <dbReference type="EMBL" id="CAH0990309.1"/>
    </source>
</evidence>
<feature type="transmembrane region" description="Helical" evidence="4">
    <location>
        <begin position="24"/>
        <end position="49"/>
    </location>
</feature>
<feature type="transmembrane region" description="Helical" evidence="4">
    <location>
        <begin position="389"/>
        <end position="410"/>
    </location>
</feature>
<dbReference type="Gene3D" id="1.20.1250.20">
    <property type="entry name" value="MFS general substrate transporter like domains"/>
    <property type="match status" value="2"/>
</dbReference>
<dbReference type="RefSeq" id="WP_237442992.1">
    <property type="nucleotide sequence ID" value="NZ_CAKLPX010000001.1"/>
</dbReference>
<feature type="transmembrane region" description="Helical" evidence="4">
    <location>
        <begin position="330"/>
        <end position="349"/>
    </location>
</feature>
<dbReference type="InterPro" id="IPR011701">
    <property type="entry name" value="MFS"/>
</dbReference>
<proteinExistence type="predicted"/>
<feature type="transmembrane region" description="Helical" evidence="4">
    <location>
        <begin position="151"/>
        <end position="174"/>
    </location>
</feature>
<dbReference type="Proteomes" id="UP000838100">
    <property type="component" value="Unassembled WGS sequence"/>
</dbReference>
<keyword evidence="2 4" id="KW-1133">Transmembrane helix</keyword>
<feature type="transmembrane region" description="Helical" evidence="4">
    <location>
        <begin position="236"/>
        <end position="260"/>
    </location>
</feature>
<keyword evidence="7" id="KW-1185">Reference proteome</keyword>
<evidence type="ECO:0000256" key="2">
    <source>
        <dbReference type="ARBA" id="ARBA00022989"/>
    </source>
</evidence>
<dbReference type="PANTHER" id="PTHR11360:SF290">
    <property type="entry name" value="MONOCARBOXYLATE MFS PERMEASE"/>
    <property type="match status" value="1"/>
</dbReference>
<evidence type="ECO:0000313" key="7">
    <source>
        <dbReference type="Proteomes" id="UP000838100"/>
    </source>
</evidence>
<gene>
    <name evidence="6" type="ORF">SIN8267_00401</name>
</gene>
<feature type="transmembrane region" description="Helical" evidence="4">
    <location>
        <begin position="180"/>
        <end position="202"/>
    </location>
</feature>
<dbReference type="InterPro" id="IPR036259">
    <property type="entry name" value="MFS_trans_sf"/>
</dbReference>
<feature type="transmembrane region" description="Helical" evidence="4">
    <location>
        <begin position="361"/>
        <end position="383"/>
    </location>
</feature>
<evidence type="ECO:0000259" key="5">
    <source>
        <dbReference type="PROSITE" id="PS50850"/>
    </source>
</evidence>
<feature type="transmembrane region" description="Helical" evidence="4">
    <location>
        <begin position="91"/>
        <end position="109"/>
    </location>
</feature>
<dbReference type="PROSITE" id="PS50850">
    <property type="entry name" value="MFS"/>
    <property type="match status" value="1"/>
</dbReference>
<keyword evidence="1 4" id="KW-0812">Transmembrane</keyword>
<feature type="transmembrane region" description="Helical" evidence="4">
    <location>
        <begin position="302"/>
        <end position="324"/>
    </location>
</feature>
<feature type="transmembrane region" description="Helical" evidence="4">
    <location>
        <begin position="61"/>
        <end position="79"/>
    </location>
</feature>
<organism evidence="6 7">
    <name type="scientific">Sinobacterium norvegicum</name>
    <dbReference type="NCBI Taxonomy" id="1641715"/>
    <lineage>
        <taxon>Bacteria</taxon>
        <taxon>Pseudomonadati</taxon>
        <taxon>Pseudomonadota</taxon>
        <taxon>Gammaproteobacteria</taxon>
        <taxon>Cellvibrionales</taxon>
        <taxon>Spongiibacteraceae</taxon>
        <taxon>Sinobacterium</taxon>
    </lineage>
</organism>
<dbReference type="PANTHER" id="PTHR11360">
    <property type="entry name" value="MONOCARBOXYLATE TRANSPORTER"/>
    <property type="match status" value="1"/>
</dbReference>
<protein>
    <recommendedName>
        <fullName evidence="5">Major facilitator superfamily (MFS) profile domain-containing protein</fullName>
    </recommendedName>
</protein>
<dbReference type="EMBL" id="CAKLPX010000001">
    <property type="protein sequence ID" value="CAH0990309.1"/>
    <property type="molecule type" value="Genomic_DNA"/>
</dbReference>
<evidence type="ECO:0000256" key="1">
    <source>
        <dbReference type="ARBA" id="ARBA00022692"/>
    </source>
</evidence>
<accession>A0ABM9ACE2</accession>
<reference evidence="6" key="1">
    <citation type="submission" date="2021-12" db="EMBL/GenBank/DDBJ databases">
        <authorList>
            <person name="Rodrigo-Torres L."/>
            <person name="Arahal R. D."/>
            <person name="Lucena T."/>
        </authorList>
    </citation>
    <scope>NUCLEOTIDE SEQUENCE</scope>
    <source>
        <strain evidence="6">CECT 8267</strain>
    </source>
</reference>
<evidence type="ECO:0000256" key="4">
    <source>
        <dbReference type="SAM" id="Phobius"/>
    </source>
</evidence>
<feature type="domain" description="Major facilitator superfamily (MFS) profile" evidence="5">
    <location>
        <begin position="21"/>
        <end position="415"/>
    </location>
</feature>
<evidence type="ECO:0000256" key="3">
    <source>
        <dbReference type="ARBA" id="ARBA00023136"/>
    </source>
</evidence>
<name>A0ABM9ACE2_9GAMM</name>
<feature type="transmembrane region" description="Helical" evidence="4">
    <location>
        <begin position="272"/>
        <end position="290"/>
    </location>
</feature>
<keyword evidence="3 4" id="KW-0472">Membrane</keyword>
<dbReference type="InterPro" id="IPR020846">
    <property type="entry name" value="MFS_dom"/>
</dbReference>
<dbReference type="InterPro" id="IPR050327">
    <property type="entry name" value="Proton-linked_MCT"/>
</dbReference>
<dbReference type="SUPFAM" id="SSF103473">
    <property type="entry name" value="MFS general substrate transporter"/>
    <property type="match status" value="1"/>
</dbReference>
<dbReference type="Pfam" id="PF07690">
    <property type="entry name" value="MFS_1"/>
    <property type="match status" value="1"/>
</dbReference>
<feature type="transmembrane region" description="Helical" evidence="4">
    <location>
        <begin position="115"/>
        <end position="139"/>
    </location>
</feature>